<protein>
    <submittedName>
        <fullName evidence="1">Cysteine-rich CWC family protein</fullName>
    </submittedName>
</protein>
<dbReference type="RefSeq" id="WP_190887098.1">
    <property type="nucleotide sequence ID" value="NZ_JACWZY010000007.1"/>
</dbReference>
<proteinExistence type="predicted"/>
<name>A0A926Y2U5_9BACT</name>
<comment type="caution">
    <text evidence="1">The sequence shown here is derived from an EMBL/GenBank/DDBJ whole genome shotgun (WGS) entry which is preliminary data.</text>
</comment>
<reference evidence="1" key="1">
    <citation type="submission" date="2020-09" db="EMBL/GenBank/DDBJ databases">
        <authorList>
            <person name="Kim M.K."/>
        </authorList>
    </citation>
    <scope>NUCLEOTIDE SEQUENCE</scope>
    <source>
        <strain evidence="1">BT702</strain>
    </source>
</reference>
<dbReference type="Proteomes" id="UP000598820">
    <property type="component" value="Unassembled WGS sequence"/>
</dbReference>
<dbReference type="Pfam" id="PF14375">
    <property type="entry name" value="Cys_rich_CWC"/>
    <property type="match status" value="1"/>
</dbReference>
<dbReference type="EMBL" id="JACWZY010000007">
    <property type="protein sequence ID" value="MBD2701255.1"/>
    <property type="molecule type" value="Genomic_DNA"/>
</dbReference>
<evidence type="ECO:0000313" key="2">
    <source>
        <dbReference type="Proteomes" id="UP000598820"/>
    </source>
</evidence>
<dbReference type="AlphaFoldDB" id="A0A926Y2U5"/>
<accession>A0A926Y2U5</accession>
<evidence type="ECO:0000313" key="1">
    <source>
        <dbReference type="EMBL" id="MBD2701255.1"/>
    </source>
</evidence>
<organism evidence="1 2">
    <name type="scientific">Spirosoma profusum</name>
    <dbReference type="NCBI Taxonomy" id="2771354"/>
    <lineage>
        <taxon>Bacteria</taxon>
        <taxon>Pseudomonadati</taxon>
        <taxon>Bacteroidota</taxon>
        <taxon>Cytophagia</taxon>
        <taxon>Cytophagales</taxon>
        <taxon>Cytophagaceae</taxon>
        <taxon>Spirosoma</taxon>
    </lineage>
</organism>
<sequence>MNVIPKPENTSCPRCGRSFECRVGSINLCQCQAIRLTEAQRQFVSSSYQECLCAECLQVLQTEHIQLVN</sequence>
<dbReference type="InterPro" id="IPR032720">
    <property type="entry name" value="Cys_rich_CWC"/>
</dbReference>
<gene>
    <name evidence="1" type="ORF">IC229_11450</name>
</gene>
<keyword evidence="2" id="KW-1185">Reference proteome</keyword>